<feature type="region of interest" description="Disordered" evidence="2">
    <location>
        <begin position="592"/>
        <end position="619"/>
    </location>
</feature>
<dbReference type="GO" id="GO:0003723">
    <property type="term" value="F:RNA binding"/>
    <property type="evidence" value="ECO:0007669"/>
    <property type="project" value="InterPro"/>
</dbReference>
<dbReference type="Gene3D" id="1.25.10.10">
    <property type="entry name" value="Leucine-rich Repeat Variant"/>
    <property type="match status" value="3"/>
</dbReference>
<dbReference type="GO" id="GO:0030686">
    <property type="term" value="C:90S preribosome"/>
    <property type="evidence" value="ECO:0007669"/>
    <property type="project" value="TreeGrafter"/>
</dbReference>
<dbReference type="InterPro" id="IPR011989">
    <property type="entry name" value="ARM-like"/>
</dbReference>
<dbReference type="Pfam" id="PF22493">
    <property type="entry name" value="PUF_NOP9"/>
    <property type="match status" value="1"/>
</dbReference>
<evidence type="ECO:0000256" key="1">
    <source>
        <dbReference type="ARBA" id="ARBA00022737"/>
    </source>
</evidence>
<dbReference type="Proteomes" id="UP000237271">
    <property type="component" value="Unassembled WGS sequence"/>
</dbReference>
<dbReference type="GO" id="GO:0030688">
    <property type="term" value="C:preribosome, small subunit precursor"/>
    <property type="evidence" value="ECO:0007669"/>
    <property type="project" value="TreeGrafter"/>
</dbReference>
<organism evidence="3 4">
    <name type="scientific">Phytophthora palmivora</name>
    <dbReference type="NCBI Taxonomy" id="4796"/>
    <lineage>
        <taxon>Eukaryota</taxon>
        <taxon>Sar</taxon>
        <taxon>Stramenopiles</taxon>
        <taxon>Oomycota</taxon>
        <taxon>Peronosporomycetes</taxon>
        <taxon>Peronosporales</taxon>
        <taxon>Peronosporaceae</taxon>
        <taxon>Phytophthora</taxon>
    </lineage>
</organism>
<dbReference type="GO" id="GO:0000056">
    <property type="term" value="P:ribosomal small subunit export from nucleus"/>
    <property type="evidence" value="ECO:0007669"/>
    <property type="project" value="TreeGrafter"/>
</dbReference>
<dbReference type="GO" id="GO:0000480">
    <property type="term" value="P:endonucleolytic cleavage in 5'-ETS of tricistronic rRNA transcript (SSU-rRNA, 5.8S rRNA, LSU-rRNA)"/>
    <property type="evidence" value="ECO:0007669"/>
    <property type="project" value="TreeGrafter"/>
</dbReference>
<feature type="compositionally biased region" description="Basic residues" evidence="2">
    <location>
        <begin position="646"/>
        <end position="665"/>
    </location>
</feature>
<dbReference type="InterPro" id="IPR040000">
    <property type="entry name" value="NOP9"/>
</dbReference>
<dbReference type="AlphaFoldDB" id="A0A2P4XE89"/>
<dbReference type="GO" id="GO:0000447">
    <property type="term" value="P:endonucleolytic cleavage in ITS1 to separate SSU-rRNA from 5.8S rRNA and LSU-rRNA from tricistronic rRNA transcript (SSU-rRNA, 5.8S rRNA, LSU-rRNA)"/>
    <property type="evidence" value="ECO:0007669"/>
    <property type="project" value="TreeGrafter"/>
</dbReference>
<dbReference type="GO" id="GO:0000472">
    <property type="term" value="P:endonucleolytic cleavage to generate mature 5'-end of SSU-rRNA from (SSU-rRNA, 5.8S rRNA, LSU-rRNA)"/>
    <property type="evidence" value="ECO:0007669"/>
    <property type="project" value="TreeGrafter"/>
</dbReference>
<proteinExistence type="predicted"/>
<dbReference type="PANTHER" id="PTHR13102:SF0">
    <property type="entry name" value="NUCLEOLAR PROTEIN 9"/>
    <property type="match status" value="1"/>
</dbReference>
<dbReference type="SMART" id="SM00025">
    <property type="entry name" value="Pumilio"/>
    <property type="match status" value="4"/>
</dbReference>
<comment type="caution">
    <text evidence="3">The sequence shown here is derived from an EMBL/GenBank/DDBJ whole genome shotgun (WGS) entry which is preliminary data.</text>
</comment>
<keyword evidence="1" id="KW-0677">Repeat</keyword>
<evidence type="ECO:0000256" key="2">
    <source>
        <dbReference type="SAM" id="MobiDB-lite"/>
    </source>
</evidence>
<dbReference type="SUPFAM" id="SSF48371">
    <property type="entry name" value="ARM repeat"/>
    <property type="match status" value="1"/>
</dbReference>
<feature type="region of interest" description="Disordered" evidence="2">
    <location>
        <begin position="1"/>
        <end position="20"/>
    </location>
</feature>
<accession>A0A2P4XE89</accession>
<evidence type="ECO:0000313" key="3">
    <source>
        <dbReference type="EMBL" id="POM63867.1"/>
    </source>
</evidence>
<dbReference type="InterPro" id="IPR001313">
    <property type="entry name" value="Pumilio_RNA-bd_rpt"/>
</dbReference>
<keyword evidence="4" id="KW-1185">Reference proteome</keyword>
<sequence>MAEYEAQERPQRPERVRPRRLEPDTLSYLKEVTEMLTQAGEDADDVELLLWNVLEELAPRAASAASDRHAGELLEVFLPKMSDAQLRFLLHKMAGYMSHLWTNRYSSHVLQHLLSRASVVVAKEVDGTEEVEEDERMEEIPPMSHIIVNVVKEVENEWITLMNDVSASHVLRSVLAVLAGKPLVPEKRGKKAKHRVVTFTEARPGKDGSEVTYDVPDSFEKLFKELLAVLIQSSTQELQNLLYDQNSGPLIASALKLAPSKSRRKLAEHILQWEDEESCENGFFDLAGDSVTSHLLEALFESASDKFFTKVFERCIRGKMLGLAEHNIANYVVQHAIMLVRTEALALEVLEELESSLWTLLTMGRPGVIWRVVEMCVKFKLHQKEVFEALVNAVAKQESKKPEAVRKNFVASLLNVQLSTSATSAKVQVNVMGAKIIEQMQQFEAGEYLTPLYKGILSFNSAQLMALAKDSTGSRCVIEPIWESKDQSTAWVRGELYERFAGKFGTLAMDRLGAFSVMKCYEDLPLDKKEAVVHELLEVEAQLSGSHFSELVMNTCHLFEYKQSREKWEALYSKQKKIADLFRDVVKEEALEEGRKTHKHKKDKKVKKRKAAQLTEEEADQIKEEVAKSADVAMIMDVLRSGASNKGKKNKKTKKSKKHRMHEED</sequence>
<reference evidence="3 4" key="1">
    <citation type="journal article" date="2017" name="Genome Biol. Evol.">
        <title>Phytophthora megakarya and P. palmivora, closely related causal agents of cacao black pod rot, underwent increases in genome sizes and gene numbers by different mechanisms.</title>
        <authorList>
            <person name="Ali S.S."/>
            <person name="Shao J."/>
            <person name="Lary D.J."/>
            <person name="Kronmiller B."/>
            <person name="Shen D."/>
            <person name="Strem M.D."/>
            <person name="Amoako-Attah I."/>
            <person name="Akrofi A.Y."/>
            <person name="Begoude B.A."/>
            <person name="Ten Hoopen G.M."/>
            <person name="Coulibaly K."/>
            <person name="Kebe B.I."/>
            <person name="Melnick R.L."/>
            <person name="Guiltinan M.J."/>
            <person name="Tyler B.M."/>
            <person name="Meinhardt L.W."/>
            <person name="Bailey B.A."/>
        </authorList>
    </citation>
    <scope>NUCLEOTIDE SEQUENCE [LARGE SCALE GENOMIC DNA]</scope>
    <source>
        <strain evidence="4">sbr112.9</strain>
    </source>
</reference>
<dbReference type="OrthoDB" id="392571at2759"/>
<feature type="region of interest" description="Disordered" evidence="2">
    <location>
        <begin position="639"/>
        <end position="665"/>
    </location>
</feature>
<dbReference type="EMBL" id="NCKW01011276">
    <property type="protein sequence ID" value="POM63867.1"/>
    <property type="molecule type" value="Genomic_DNA"/>
</dbReference>
<dbReference type="InterPro" id="IPR016024">
    <property type="entry name" value="ARM-type_fold"/>
</dbReference>
<dbReference type="GO" id="GO:0005730">
    <property type="term" value="C:nucleolus"/>
    <property type="evidence" value="ECO:0007669"/>
    <property type="project" value="TreeGrafter"/>
</dbReference>
<evidence type="ECO:0000313" key="4">
    <source>
        <dbReference type="Proteomes" id="UP000237271"/>
    </source>
</evidence>
<dbReference type="PANTHER" id="PTHR13102">
    <property type="entry name" value="NUCLEOLAR PROTEIN 9"/>
    <property type="match status" value="1"/>
</dbReference>
<name>A0A2P4XE89_9STRA</name>
<gene>
    <name evidence="3" type="ORF">PHPALM_20681</name>
</gene>
<feature type="compositionally biased region" description="Basic residues" evidence="2">
    <location>
        <begin position="596"/>
        <end position="611"/>
    </location>
</feature>
<protein>
    <submittedName>
        <fullName evidence="3">ARM repeat-containing protein</fullName>
    </submittedName>
</protein>